<reference evidence="1 2" key="1">
    <citation type="submission" date="2020-08" db="EMBL/GenBank/DDBJ databases">
        <title>Sequencing the genomes of 1000 actinobacteria strains.</title>
        <authorList>
            <person name="Klenk H.-P."/>
        </authorList>
    </citation>
    <scope>NUCLEOTIDE SEQUENCE [LARGE SCALE GENOMIC DNA]</scope>
    <source>
        <strain evidence="1 2">DSM 45298</strain>
    </source>
</reference>
<dbReference type="EMBL" id="JACIFP010000001">
    <property type="protein sequence ID" value="MBB4136346.1"/>
    <property type="molecule type" value="Genomic_DNA"/>
</dbReference>
<evidence type="ECO:0000313" key="1">
    <source>
        <dbReference type="EMBL" id="MBB4136346.1"/>
    </source>
</evidence>
<dbReference type="AlphaFoldDB" id="A0A840F338"/>
<comment type="caution">
    <text evidence="1">The sequence shown here is derived from an EMBL/GenBank/DDBJ whole genome shotgun (WGS) entry which is preliminary data.</text>
</comment>
<accession>A0A840F338</accession>
<organism evidence="1 2">
    <name type="scientific">Gordonia humi</name>
    <dbReference type="NCBI Taxonomy" id="686429"/>
    <lineage>
        <taxon>Bacteria</taxon>
        <taxon>Bacillati</taxon>
        <taxon>Actinomycetota</taxon>
        <taxon>Actinomycetes</taxon>
        <taxon>Mycobacteriales</taxon>
        <taxon>Gordoniaceae</taxon>
        <taxon>Gordonia</taxon>
    </lineage>
</organism>
<dbReference type="Proteomes" id="UP000551501">
    <property type="component" value="Unassembled WGS sequence"/>
</dbReference>
<proteinExistence type="predicted"/>
<protein>
    <submittedName>
        <fullName evidence="1">Uncharacterized protein</fullName>
    </submittedName>
</protein>
<name>A0A840F338_9ACTN</name>
<evidence type="ECO:0000313" key="2">
    <source>
        <dbReference type="Proteomes" id="UP000551501"/>
    </source>
</evidence>
<sequence>MATYLAIKPDSEFIDTKDFDNARDAYDWHSSIEVPSHELDYQMKVDQDGRWVMSARTDSSEPGVPR</sequence>
<gene>
    <name evidence="1" type="ORF">BKA16_002898</name>
</gene>
<keyword evidence="2" id="KW-1185">Reference proteome</keyword>
<dbReference type="RefSeq" id="WP_183371349.1">
    <property type="nucleotide sequence ID" value="NZ_BAABHL010000043.1"/>
</dbReference>